<keyword evidence="2" id="KW-1185">Reference proteome</keyword>
<evidence type="ECO:0000313" key="1">
    <source>
        <dbReference type="EMBL" id="MCH5599721.1"/>
    </source>
</evidence>
<sequence length="101" mass="11898">MYKQVIKAGGKIHLKTDSPDLYRFTKEVIDMYDCNLIEDIDDLYKIEDRAEELKIKTHYEALDIAQSSRIHYLCFTLPQQLASPEKDEQLKEAIKYELDRG</sequence>
<protein>
    <submittedName>
        <fullName evidence="1">Uncharacterized protein</fullName>
    </submittedName>
</protein>
<dbReference type="Proteomes" id="UP001202248">
    <property type="component" value="Unassembled WGS sequence"/>
</dbReference>
<evidence type="ECO:0000313" key="2">
    <source>
        <dbReference type="Proteomes" id="UP001202248"/>
    </source>
</evidence>
<comment type="caution">
    <text evidence="1">The sequence shown here is derived from an EMBL/GenBank/DDBJ whole genome shotgun (WGS) entry which is preliminary data.</text>
</comment>
<organism evidence="1 2">
    <name type="scientific">Niabella ginsengisoli</name>
    <dbReference type="NCBI Taxonomy" id="522298"/>
    <lineage>
        <taxon>Bacteria</taxon>
        <taxon>Pseudomonadati</taxon>
        <taxon>Bacteroidota</taxon>
        <taxon>Chitinophagia</taxon>
        <taxon>Chitinophagales</taxon>
        <taxon>Chitinophagaceae</taxon>
        <taxon>Niabella</taxon>
    </lineage>
</organism>
<proteinExistence type="predicted"/>
<gene>
    <name evidence="1" type="ORF">MKP09_18280</name>
</gene>
<reference evidence="1 2" key="1">
    <citation type="submission" date="2022-02" db="EMBL/GenBank/DDBJ databases">
        <authorList>
            <person name="Min J."/>
        </authorList>
    </citation>
    <scope>NUCLEOTIDE SEQUENCE [LARGE SCALE GENOMIC DNA]</scope>
    <source>
        <strain evidence="1 2">GR10-1</strain>
    </source>
</reference>
<accession>A0ABS9SN76</accession>
<name>A0ABS9SN76_9BACT</name>
<dbReference type="InterPro" id="IPR029063">
    <property type="entry name" value="SAM-dependent_MTases_sf"/>
</dbReference>
<dbReference type="Gene3D" id="3.40.50.150">
    <property type="entry name" value="Vaccinia Virus protein VP39"/>
    <property type="match status" value="1"/>
</dbReference>
<dbReference type="EMBL" id="JAKWBL010000004">
    <property type="protein sequence ID" value="MCH5599721.1"/>
    <property type="molecule type" value="Genomic_DNA"/>
</dbReference>